<dbReference type="AlphaFoldDB" id="A0A4Y7Q8B2"/>
<dbReference type="EMBL" id="ML170168">
    <property type="protein sequence ID" value="TDL23897.1"/>
    <property type="molecule type" value="Genomic_DNA"/>
</dbReference>
<evidence type="ECO:0000313" key="2">
    <source>
        <dbReference type="EMBL" id="TDL23897.1"/>
    </source>
</evidence>
<protein>
    <recommendedName>
        <fullName evidence="1">DUF6533 domain-containing protein</fullName>
    </recommendedName>
</protein>
<evidence type="ECO:0000259" key="1">
    <source>
        <dbReference type="Pfam" id="PF20151"/>
    </source>
</evidence>
<dbReference type="Pfam" id="PF20151">
    <property type="entry name" value="DUF6533"/>
    <property type="match status" value="1"/>
</dbReference>
<name>A0A4Y7Q8B2_9AGAM</name>
<dbReference type="InterPro" id="IPR045340">
    <property type="entry name" value="DUF6533"/>
</dbReference>
<gene>
    <name evidence="2" type="ORF">BD410DRAFT_127062</name>
</gene>
<sequence length="149" mass="17186">MSATSDLLQLLFEVAQDLRTTRNIALASAVTLLYETILTFPDEYALIWMGPMGSGKILYLASRYPLLLKTILREVYNMGFGQSLNSLRRHELFRYMGDMALFHTRSIDPRSANVGCLAQEDERRSYLGRSISDFKRFYFRLQRSTIKGL</sequence>
<organism evidence="2 3">
    <name type="scientific">Rickenella mellea</name>
    <dbReference type="NCBI Taxonomy" id="50990"/>
    <lineage>
        <taxon>Eukaryota</taxon>
        <taxon>Fungi</taxon>
        <taxon>Dikarya</taxon>
        <taxon>Basidiomycota</taxon>
        <taxon>Agaricomycotina</taxon>
        <taxon>Agaricomycetes</taxon>
        <taxon>Hymenochaetales</taxon>
        <taxon>Rickenellaceae</taxon>
        <taxon>Rickenella</taxon>
    </lineage>
</organism>
<dbReference type="OrthoDB" id="3354157at2759"/>
<keyword evidence="3" id="KW-1185">Reference proteome</keyword>
<accession>A0A4Y7Q8B2</accession>
<feature type="domain" description="DUF6533" evidence="1">
    <location>
        <begin position="25"/>
        <end position="67"/>
    </location>
</feature>
<proteinExistence type="predicted"/>
<evidence type="ECO:0000313" key="3">
    <source>
        <dbReference type="Proteomes" id="UP000294933"/>
    </source>
</evidence>
<reference evidence="2 3" key="1">
    <citation type="submission" date="2018-06" db="EMBL/GenBank/DDBJ databases">
        <title>A transcriptomic atlas of mushroom development highlights an independent origin of complex multicellularity.</title>
        <authorList>
            <consortium name="DOE Joint Genome Institute"/>
            <person name="Krizsan K."/>
            <person name="Almasi E."/>
            <person name="Merenyi Z."/>
            <person name="Sahu N."/>
            <person name="Viragh M."/>
            <person name="Koszo T."/>
            <person name="Mondo S."/>
            <person name="Kiss B."/>
            <person name="Balint B."/>
            <person name="Kues U."/>
            <person name="Barry K."/>
            <person name="Hegedus J.C."/>
            <person name="Henrissat B."/>
            <person name="Johnson J."/>
            <person name="Lipzen A."/>
            <person name="Ohm R."/>
            <person name="Nagy I."/>
            <person name="Pangilinan J."/>
            <person name="Yan J."/>
            <person name="Xiong Y."/>
            <person name="Grigoriev I.V."/>
            <person name="Hibbett D.S."/>
            <person name="Nagy L.G."/>
        </authorList>
    </citation>
    <scope>NUCLEOTIDE SEQUENCE [LARGE SCALE GENOMIC DNA]</scope>
    <source>
        <strain evidence="2 3">SZMC22713</strain>
    </source>
</reference>
<dbReference type="VEuPathDB" id="FungiDB:BD410DRAFT_127062"/>
<dbReference type="Proteomes" id="UP000294933">
    <property type="component" value="Unassembled WGS sequence"/>
</dbReference>